<reference evidence="2" key="1">
    <citation type="journal article" date="2019" name="Int. J. Syst. Evol. Microbiol.">
        <title>The Global Catalogue of Microorganisms (GCM) 10K type strain sequencing project: providing services to taxonomists for standard genome sequencing and annotation.</title>
        <authorList>
            <consortium name="The Broad Institute Genomics Platform"/>
            <consortium name="The Broad Institute Genome Sequencing Center for Infectious Disease"/>
            <person name="Wu L."/>
            <person name="Ma J."/>
        </authorList>
    </citation>
    <scope>NUCLEOTIDE SEQUENCE [LARGE SCALE GENOMIC DNA]</scope>
    <source>
        <strain evidence="2">JCM 16013</strain>
    </source>
</reference>
<evidence type="ECO:0000313" key="2">
    <source>
        <dbReference type="Proteomes" id="UP001499854"/>
    </source>
</evidence>
<name>A0ABP5C1C4_9ACTN</name>
<dbReference type="Proteomes" id="UP001499854">
    <property type="component" value="Unassembled WGS sequence"/>
</dbReference>
<sequence>MTQQMPPDGRTAYRVTINLDGRAPQVFHMTLPGTIPELNIATLRVGRRGGANERDYAFRELLYPRIGAVTVAGGHVEAAMKRLLILLMESSGRFSLVDKSWSELHTLLVKESRKPGGRRKELAGILQWAVDNRLKERRDNVVHAYWWIFDDVEVTRSRFFRKEDGANMTGTFADLDEDANLLFEYAQKLDDLLGEDWARALLFRD</sequence>
<organism evidence="1 2">
    <name type="scientific">Catenulispora subtropica</name>
    <dbReference type="NCBI Taxonomy" id="450798"/>
    <lineage>
        <taxon>Bacteria</taxon>
        <taxon>Bacillati</taxon>
        <taxon>Actinomycetota</taxon>
        <taxon>Actinomycetes</taxon>
        <taxon>Catenulisporales</taxon>
        <taxon>Catenulisporaceae</taxon>
        <taxon>Catenulispora</taxon>
    </lineage>
</organism>
<dbReference type="EMBL" id="BAAAQM010000003">
    <property type="protein sequence ID" value="GAA1954745.1"/>
    <property type="molecule type" value="Genomic_DNA"/>
</dbReference>
<evidence type="ECO:0000313" key="1">
    <source>
        <dbReference type="EMBL" id="GAA1954745.1"/>
    </source>
</evidence>
<accession>A0ABP5C1C4</accession>
<keyword evidence="2" id="KW-1185">Reference proteome</keyword>
<protein>
    <submittedName>
        <fullName evidence="1">Uncharacterized protein</fullName>
    </submittedName>
</protein>
<comment type="caution">
    <text evidence="1">The sequence shown here is derived from an EMBL/GenBank/DDBJ whole genome shotgun (WGS) entry which is preliminary data.</text>
</comment>
<proteinExistence type="predicted"/>
<gene>
    <name evidence="1" type="ORF">GCM10009838_07840</name>
</gene>
<dbReference type="RefSeq" id="WP_344655517.1">
    <property type="nucleotide sequence ID" value="NZ_BAAAQM010000003.1"/>
</dbReference>